<dbReference type="RefSeq" id="WP_087070288.1">
    <property type="nucleotide sequence ID" value="NZ_CAUPFC010000005.1"/>
</dbReference>
<dbReference type="AlphaFoldDB" id="A0AAW9HIJ3"/>
<evidence type="ECO:0000313" key="15">
    <source>
        <dbReference type="Proteomes" id="UP001284901"/>
    </source>
</evidence>
<dbReference type="Gene3D" id="3.40.50.1970">
    <property type="match status" value="1"/>
</dbReference>
<dbReference type="InterPro" id="IPR056179">
    <property type="entry name" value="DHQS_C"/>
</dbReference>
<dbReference type="Pfam" id="PF24621">
    <property type="entry name" value="DHQS_C"/>
    <property type="match status" value="1"/>
</dbReference>
<evidence type="ECO:0000256" key="1">
    <source>
        <dbReference type="ARBA" id="ARBA00001911"/>
    </source>
</evidence>
<evidence type="ECO:0000256" key="8">
    <source>
        <dbReference type="ARBA" id="ARBA00023239"/>
    </source>
</evidence>
<dbReference type="GO" id="GO:0009423">
    <property type="term" value="P:chorismate biosynthetic process"/>
    <property type="evidence" value="ECO:0007669"/>
    <property type="project" value="UniProtKB-UniRule"/>
</dbReference>
<dbReference type="InterPro" id="IPR030960">
    <property type="entry name" value="DHQS/DOIS_N"/>
</dbReference>
<dbReference type="PANTHER" id="PTHR43622:SF1">
    <property type="entry name" value="3-DEHYDROQUINATE SYNTHASE"/>
    <property type="match status" value="1"/>
</dbReference>
<proteinExistence type="predicted"/>
<accession>A0AAW9HIJ3</accession>
<dbReference type="InterPro" id="IPR016037">
    <property type="entry name" value="DHQ_synth_AroB"/>
</dbReference>
<evidence type="ECO:0000259" key="12">
    <source>
        <dbReference type="Pfam" id="PF24621"/>
    </source>
</evidence>
<name>A0AAW9HIJ3_9ACTO</name>
<evidence type="ECO:0000256" key="3">
    <source>
        <dbReference type="ARBA" id="ARBA00001947"/>
    </source>
</evidence>
<dbReference type="GO" id="GO:0009073">
    <property type="term" value="P:aromatic amino acid family biosynthetic process"/>
    <property type="evidence" value="ECO:0007669"/>
    <property type="project" value="InterPro"/>
</dbReference>
<dbReference type="GO" id="GO:0000166">
    <property type="term" value="F:nucleotide binding"/>
    <property type="evidence" value="ECO:0007669"/>
    <property type="project" value="UniProtKB-KW"/>
</dbReference>
<dbReference type="InterPro" id="IPR050071">
    <property type="entry name" value="Dehydroquinate_synthase"/>
</dbReference>
<dbReference type="EC" id="4.2.3.4" evidence="10"/>
<keyword evidence="8 13" id="KW-0456">Lyase</keyword>
<keyword evidence="5" id="KW-0547">Nucleotide-binding</keyword>
<evidence type="ECO:0000256" key="10">
    <source>
        <dbReference type="NCBIfam" id="TIGR01357"/>
    </source>
</evidence>
<feature type="domain" description="3-dehydroquinate synthase C-terminal" evidence="12">
    <location>
        <begin position="194"/>
        <end position="343"/>
    </location>
</feature>
<dbReference type="PANTHER" id="PTHR43622">
    <property type="entry name" value="3-DEHYDROQUINATE SYNTHASE"/>
    <property type="match status" value="1"/>
</dbReference>
<dbReference type="FunFam" id="3.40.50.1970:FF:000007">
    <property type="entry name" value="Pentafunctional AROM polypeptide"/>
    <property type="match status" value="1"/>
</dbReference>
<comment type="caution">
    <text evidence="13">The sequence shown here is derived from an EMBL/GenBank/DDBJ whole genome shotgun (WGS) entry which is preliminary data.</text>
</comment>
<feature type="domain" description="3-dehydroquinate synthase N-terminal" evidence="11">
    <location>
        <begin position="81"/>
        <end position="192"/>
    </location>
</feature>
<organism evidence="13 16">
    <name type="scientific">Actinotignum timonense</name>
    <dbReference type="NCBI Taxonomy" id="1870995"/>
    <lineage>
        <taxon>Bacteria</taxon>
        <taxon>Bacillati</taxon>
        <taxon>Actinomycetota</taxon>
        <taxon>Actinomycetes</taxon>
        <taxon>Actinomycetales</taxon>
        <taxon>Actinomycetaceae</taxon>
        <taxon>Actinotignum</taxon>
    </lineage>
</organism>
<sequence>MVTRLNVELTRTVDESYPLLIGTDLAGELPGVLEAAGLGRSRVAVITDSTVNELIGAQVMEVLARAAQSPTAQSRAPQLFVFPAGEENKTRATKEQLEDAMLAAGFNRDTVVVALGGGVVSDLAGFVAATFTRGVPYITMTTTLVGAADAAIGGKTAVDTPAATNLIGAFHQPRAVLIDVACWATLTDSQLRDGMGETVKHACLADRNFFETLEEHFVRRCRGVREMVGDTELSGYIARRNAEIKVEIVQSDVHEGNRRMALNLGHTIGRALEAALDYSLPHGECVAIGLNLQCRLGLRYGYLTAEDAQRVDILLRAIGLPTELPAGVRVADIMRAMGHDKKSLGGAIRFVFQRGIGAMETFAGGSYAREIPSAEVREFLEAQPRQELAS</sequence>
<keyword evidence="7" id="KW-0520">NAD</keyword>
<evidence type="ECO:0000256" key="7">
    <source>
        <dbReference type="ARBA" id="ARBA00023027"/>
    </source>
</evidence>
<dbReference type="GO" id="GO:0046872">
    <property type="term" value="F:metal ion binding"/>
    <property type="evidence" value="ECO:0007669"/>
    <property type="project" value="UniProtKB-KW"/>
</dbReference>
<dbReference type="Proteomes" id="UP001288320">
    <property type="component" value="Unassembled WGS sequence"/>
</dbReference>
<evidence type="ECO:0000313" key="16">
    <source>
        <dbReference type="Proteomes" id="UP001288320"/>
    </source>
</evidence>
<dbReference type="Pfam" id="PF01761">
    <property type="entry name" value="DHQ_synthase"/>
    <property type="match status" value="1"/>
</dbReference>
<dbReference type="Proteomes" id="UP001284901">
    <property type="component" value="Unassembled WGS sequence"/>
</dbReference>
<evidence type="ECO:0000256" key="4">
    <source>
        <dbReference type="ARBA" id="ARBA00022723"/>
    </source>
</evidence>
<evidence type="ECO:0000313" key="14">
    <source>
        <dbReference type="EMBL" id="MDY5146419.1"/>
    </source>
</evidence>
<evidence type="ECO:0000313" key="13">
    <source>
        <dbReference type="EMBL" id="MDY5140286.1"/>
    </source>
</evidence>
<evidence type="ECO:0000256" key="2">
    <source>
        <dbReference type="ARBA" id="ARBA00001941"/>
    </source>
</evidence>
<dbReference type="GO" id="GO:0005737">
    <property type="term" value="C:cytoplasm"/>
    <property type="evidence" value="ECO:0007669"/>
    <property type="project" value="InterPro"/>
</dbReference>
<dbReference type="EMBL" id="JAWNFY010000012">
    <property type="protein sequence ID" value="MDY5146419.1"/>
    <property type="molecule type" value="Genomic_DNA"/>
</dbReference>
<comment type="cofactor">
    <cofactor evidence="3">
        <name>Zn(2+)</name>
        <dbReference type="ChEBI" id="CHEBI:29105"/>
    </cofactor>
</comment>
<dbReference type="CDD" id="cd08195">
    <property type="entry name" value="DHQS"/>
    <property type="match status" value="1"/>
</dbReference>
<reference evidence="13 15" key="1">
    <citation type="submission" date="2023-10" db="EMBL/GenBank/DDBJ databases">
        <title>Whole Genome based description of the genera Actinobaculum and Actinotignum reveals a complex phylogenetic relationship within the species included in the genus Actinotignum.</title>
        <authorList>
            <person name="Jensen C.S."/>
            <person name="Dargis R."/>
            <person name="Kemp M."/>
            <person name="Christensen J.J."/>
        </authorList>
    </citation>
    <scope>NUCLEOTIDE SEQUENCE</scope>
    <source>
        <strain evidence="14 15">SLA_B089</strain>
        <strain evidence="13">SLA_B245</strain>
    </source>
</reference>
<comment type="cofactor">
    <cofactor evidence="2">
        <name>Co(2+)</name>
        <dbReference type="ChEBI" id="CHEBI:48828"/>
    </cofactor>
</comment>
<dbReference type="GO" id="GO:0003856">
    <property type="term" value="F:3-dehydroquinate synthase activity"/>
    <property type="evidence" value="ECO:0007669"/>
    <property type="project" value="UniProtKB-UniRule"/>
</dbReference>
<protein>
    <recommendedName>
        <fullName evidence="10">3-dehydroquinate synthase</fullName>
        <ecNumber evidence="10">4.2.3.4</ecNumber>
    </recommendedName>
</protein>
<dbReference type="NCBIfam" id="TIGR01357">
    <property type="entry name" value="aroB"/>
    <property type="match status" value="1"/>
</dbReference>
<keyword evidence="15" id="KW-1185">Reference proteome</keyword>
<evidence type="ECO:0000256" key="5">
    <source>
        <dbReference type="ARBA" id="ARBA00022741"/>
    </source>
</evidence>
<dbReference type="EMBL" id="JAWNFV010000004">
    <property type="protein sequence ID" value="MDY5140286.1"/>
    <property type="molecule type" value="Genomic_DNA"/>
</dbReference>
<comment type="cofactor">
    <cofactor evidence="1">
        <name>NAD(+)</name>
        <dbReference type="ChEBI" id="CHEBI:57540"/>
    </cofactor>
</comment>
<keyword evidence="4" id="KW-0479">Metal-binding</keyword>
<evidence type="ECO:0000256" key="9">
    <source>
        <dbReference type="ARBA" id="ARBA00023285"/>
    </source>
</evidence>
<keyword evidence="9" id="KW-0170">Cobalt</keyword>
<evidence type="ECO:0000259" key="11">
    <source>
        <dbReference type="Pfam" id="PF01761"/>
    </source>
</evidence>
<dbReference type="SUPFAM" id="SSF56796">
    <property type="entry name" value="Dehydroquinate synthase-like"/>
    <property type="match status" value="1"/>
</dbReference>
<gene>
    <name evidence="13" type="primary">aroB</name>
    <name evidence="13" type="ORF">R6G74_02995</name>
    <name evidence="14" type="ORF">R6P33_05190</name>
</gene>
<evidence type="ECO:0000256" key="6">
    <source>
        <dbReference type="ARBA" id="ARBA00022833"/>
    </source>
</evidence>
<keyword evidence="6" id="KW-0862">Zinc</keyword>
<dbReference type="Gene3D" id="1.20.1090.10">
    <property type="entry name" value="Dehydroquinate synthase-like - alpha domain"/>
    <property type="match status" value="1"/>
</dbReference>
<dbReference type="GeneID" id="92812979"/>